<dbReference type="EMBL" id="MAQB02000001">
    <property type="protein sequence ID" value="OFJ49237.1"/>
    <property type="molecule type" value="Genomic_DNA"/>
</dbReference>
<comment type="caution">
    <text evidence="6">The sequence shown here is derived from an EMBL/GenBank/DDBJ whole genome shotgun (WGS) entry which is preliminary data.</text>
</comment>
<comment type="function">
    <text evidence="3">Involved in the breakdown of putrescine via hydrolysis of the gamma-glutamyl linkage of gamma-glutamyl-gamma-aminobutyrate.</text>
</comment>
<evidence type="ECO:0000313" key="6">
    <source>
        <dbReference type="EMBL" id="OFJ49237.1"/>
    </source>
</evidence>
<dbReference type="Gene3D" id="3.40.50.880">
    <property type="match status" value="1"/>
</dbReference>
<dbReference type="PANTHER" id="PTHR43235">
    <property type="entry name" value="GLUTAMINE AMIDOTRANSFERASE PB2B2.05-RELATED"/>
    <property type="match status" value="1"/>
</dbReference>
<dbReference type="GO" id="GO:0005829">
    <property type="term" value="C:cytosol"/>
    <property type="evidence" value="ECO:0007669"/>
    <property type="project" value="TreeGrafter"/>
</dbReference>
<keyword evidence="6" id="KW-0378">Hydrolase</keyword>
<dbReference type="PROSITE" id="PS51273">
    <property type="entry name" value="GATASE_TYPE_1"/>
    <property type="match status" value="1"/>
</dbReference>
<dbReference type="FunFam" id="3.40.50.880:FF:000030">
    <property type="entry name" value="Gamma-glutamyl-gamma-aminobutyrate hydrolase PuuD"/>
    <property type="match status" value="1"/>
</dbReference>
<evidence type="ECO:0000256" key="2">
    <source>
        <dbReference type="ARBA" id="ARBA00052718"/>
    </source>
</evidence>
<evidence type="ECO:0000256" key="3">
    <source>
        <dbReference type="ARBA" id="ARBA00055068"/>
    </source>
</evidence>
<dbReference type="Pfam" id="PF07722">
    <property type="entry name" value="Peptidase_C26"/>
    <property type="match status" value="1"/>
</dbReference>
<gene>
    <name evidence="6" type="ORF">BA896_010460</name>
</gene>
<dbReference type="InterPro" id="IPR011697">
    <property type="entry name" value="Peptidase_C26"/>
</dbReference>
<dbReference type="GO" id="GO:0033969">
    <property type="term" value="F:gamma-glutamyl-gamma-aminobutyrate hydrolase activity"/>
    <property type="evidence" value="ECO:0007669"/>
    <property type="project" value="UniProtKB-EC"/>
</dbReference>
<evidence type="ECO:0000256" key="4">
    <source>
        <dbReference type="ARBA" id="ARBA00060634"/>
    </source>
</evidence>
<comment type="similarity">
    <text evidence="1">Belongs to the peptidase C26 family.</text>
</comment>
<proteinExistence type="inferred from homology"/>
<evidence type="ECO:0000313" key="7">
    <source>
        <dbReference type="Proteomes" id="UP000092634"/>
    </source>
</evidence>
<evidence type="ECO:0000256" key="1">
    <source>
        <dbReference type="ARBA" id="ARBA00011083"/>
    </source>
</evidence>
<sequence>MRRPIVLVPACQRPLGNHVWHMAQEKYLHAVLRGAGCMPLLLPALGAEADLEAALQIADGVMLTGSASNVDARLYGEQILHPDLPQDPARDATTLPLIRAALARQLPLLAICRGFQEVNVALGGSLHQAVHALPGMLEHRENVLDPLARQYACAHRIKLMPEGLLSRLLGGASEMMVNSLHGQGIARLAEGLLVEAWADDGLVEAYTLASAAGFTLAVQWHPEWQVEDHPQSMCLFGAFGQACRDYQQQQPRNNHRTA</sequence>
<accession>A0A1E8PT26</accession>
<evidence type="ECO:0000256" key="5">
    <source>
        <dbReference type="ARBA" id="ARBA00066788"/>
    </source>
</evidence>
<name>A0A1E8PT26_9BURK</name>
<dbReference type="EC" id="3.5.1.94" evidence="5"/>
<dbReference type="AlphaFoldDB" id="A0A1E8PT26"/>
<reference evidence="6 7" key="1">
    <citation type="submission" date="2016-10" db="EMBL/GenBank/DDBJ databases">
        <title>Updated version of Genome Assembly of Janthinobacterium lividum ERGS5:01.</title>
        <authorList>
            <person name="Kumar R."/>
            <person name="Acharya V."/>
            <person name="Singh D."/>
        </authorList>
    </citation>
    <scope>NUCLEOTIDE SEQUENCE [LARGE SCALE GENOMIC DNA]</scope>
    <source>
        <strain evidence="6 7">ERGS5:01</strain>
    </source>
</reference>
<dbReference type="CDD" id="cd01745">
    <property type="entry name" value="GATase1_2"/>
    <property type="match status" value="1"/>
</dbReference>
<comment type="catalytic activity">
    <reaction evidence="2">
        <text>4-(gamma-L-glutamylamino)butanoate + H2O = 4-aminobutanoate + L-glutamate</text>
        <dbReference type="Rhea" id="RHEA:19737"/>
        <dbReference type="ChEBI" id="CHEBI:15377"/>
        <dbReference type="ChEBI" id="CHEBI:29985"/>
        <dbReference type="ChEBI" id="CHEBI:58800"/>
        <dbReference type="ChEBI" id="CHEBI:59888"/>
        <dbReference type="EC" id="3.5.1.94"/>
    </reaction>
</comment>
<dbReference type="PANTHER" id="PTHR43235:SF1">
    <property type="entry name" value="GLUTAMINE AMIDOTRANSFERASE PB2B2.05-RELATED"/>
    <property type="match status" value="1"/>
</dbReference>
<dbReference type="Proteomes" id="UP000092634">
    <property type="component" value="Unassembled WGS sequence"/>
</dbReference>
<dbReference type="InterPro" id="IPR029062">
    <property type="entry name" value="Class_I_gatase-like"/>
</dbReference>
<comment type="pathway">
    <text evidence="4">Amine and polyamine degradation; putrescine degradation; 4-aminobutanoate from putrescine: step 4/4.</text>
</comment>
<protein>
    <recommendedName>
        <fullName evidence="5">gamma-glutamyl-gamma-aminobutyrate hydrolase</fullName>
        <ecNumber evidence="5">3.5.1.94</ecNumber>
    </recommendedName>
</protein>
<organism evidence="6 7">
    <name type="scientific">Janthinobacterium lividum</name>
    <dbReference type="NCBI Taxonomy" id="29581"/>
    <lineage>
        <taxon>Bacteria</taxon>
        <taxon>Pseudomonadati</taxon>
        <taxon>Pseudomonadota</taxon>
        <taxon>Betaproteobacteria</taxon>
        <taxon>Burkholderiales</taxon>
        <taxon>Oxalobacteraceae</taxon>
        <taxon>Janthinobacterium</taxon>
    </lineage>
</organism>
<dbReference type="GO" id="GO:0006598">
    <property type="term" value="P:polyamine catabolic process"/>
    <property type="evidence" value="ECO:0007669"/>
    <property type="project" value="TreeGrafter"/>
</dbReference>
<dbReference type="InterPro" id="IPR044668">
    <property type="entry name" value="PuuD-like"/>
</dbReference>
<dbReference type="SUPFAM" id="SSF52317">
    <property type="entry name" value="Class I glutamine amidotransferase-like"/>
    <property type="match status" value="1"/>
</dbReference>